<organism evidence="2">
    <name type="scientific">Anopheles sinensis</name>
    <name type="common">Mosquito</name>
    <dbReference type="NCBI Taxonomy" id="74873"/>
    <lineage>
        <taxon>Eukaryota</taxon>
        <taxon>Metazoa</taxon>
        <taxon>Ecdysozoa</taxon>
        <taxon>Arthropoda</taxon>
        <taxon>Hexapoda</taxon>
        <taxon>Insecta</taxon>
        <taxon>Pterygota</taxon>
        <taxon>Neoptera</taxon>
        <taxon>Endopterygota</taxon>
        <taxon>Diptera</taxon>
        <taxon>Nematocera</taxon>
        <taxon>Culicoidea</taxon>
        <taxon>Culicidae</taxon>
        <taxon>Anophelinae</taxon>
        <taxon>Anopheles</taxon>
    </lineage>
</organism>
<sequence length="146" mass="15939">MKRIAGKVQDRVMVAACSAPAFVHANPARPVLMSCRVLPSIHKRLLLGSTSACQQVHRKSGQTGKDKDLDGTRPGAPREFTSPDDDGTQLAVVFGNSWSRAGLTDVDLNDRRTQNQFTGVEKWLKGVSRKPSTIKFSEMLLPLAPL</sequence>
<dbReference type="AlphaFoldDB" id="A0A084VSB8"/>
<accession>A0A084VSB8</accession>
<evidence type="ECO:0000313" key="4">
    <source>
        <dbReference type="Proteomes" id="UP000030765"/>
    </source>
</evidence>
<dbReference type="EnsemblMetazoa" id="ASIC008388-RA">
    <property type="protein sequence ID" value="ASIC008388-PA"/>
    <property type="gene ID" value="ASIC008388"/>
</dbReference>
<protein>
    <submittedName>
        <fullName evidence="2 3">Mg chelatase-like protein</fullName>
    </submittedName>
</protein>
<evidence type="ECO:0000256" key="1">
    <source>
        <dbReference type="SAM" id="MobiDB-lite"/>
    </source>
</evidence>
<dbReference type="EMBL" id="KE525041">
    <property type="protein sequence ID" value="KFB40862.1"/>
    <property type="molecule type" value="Genomic_DNA"/>
</dbReference>
<dbReference type="Proteomes" id="UP000030765">
    <property type="component" value="Unassembled WGS sequence"/>
</dbReference>
<proteinExistence type="predicted"/>
<feature type="region of interest" description="Disordered" evidence="1">
    <location>
        <begin position="56"/>
        <end position="86"/>
    </location>
</feature>
<reference evidence="2 4" key="1">
    <citation type="journal article" date="2014" name="BMC Genomics">
        <title>Genome sequence of Anopheles sinensis provides insight into genetics basis of mosquito competence for malaria parasites.</title>
        <authorList>
            <person name="Zhou D."/>
            <person name="Zhang D."/>
            <person name="Ding G."/>
            <person name="Shi L."/>
            <person name="Hou Q."/>
            <person name="Ye Y."/>
            <person name="Xu Y."/>
            <person name="Zhou H."/>
            <person name="Xiong C."/>
            <person name="Li S."/>
            <person name="Yu J."/>
            <person name="Hong S."/>
            <person name="Yu X."/>
            <person name="Zou P."/>
            <person name="Chen C."/>
            <person name="Chang X."/>
            <person name="Wang W."/>
            <person name="Lv Y."/>
            <person name="Sun Y."/>
            <person name="Ma L."/>
            <person name="Shen B."/>
            <person name="Zhu C."/>
        </authorList>
    </citation>
    <scope>NUCLEOTIDE SEQUENCE [LARGE SCALE GENOMIC DNA]</scope>
</reference>
<evidence type="ECO:0000313" key="3">
    <source>
        <dbReference type="EnsemblMetazoa" id="ASIC008388-PA"/>
    </source>
</evidence>
<gene>
    <name evidence="2" type="ORF">ZHAS_00008388</name>
</gene>
<evidence type="ECO:0000313" key="2">
    <source>
        <dbReference type="EMBL" id="KFB40862.1"/>
    </source>
</evidence>
<keyword evidence="4" id="KW-1185">Reference proteome</keyword>
<name>A0A084VSB8_ANOSI</name>
<dbReference type="EMBL" id="ATLV01015908">
    <property type="status" value="NOT_ANNOTATED_CDS"/>
    <property type="molecule type" value="Genomic_DNA"/>
</dbReference>
<reference evidence="3" key="2">
    <citation type="submission" date="2020-05" db="UniProtKB">
        <authorList>
            <consortium name="EnsemblMetazoa"/>
        </authorList>
    </citation>
    <scope>IDENTIFICATION</scope>
</reference>
<dbReference type="VEuPathDB" id="VectorBase:ASIC008388"/>